<dbReference type="PATRIC" id="fig|1354303.4.peg.1399"/>
<protein>
    <submittedName>
        <fullName evidence="1">Uncharacterized protein</fullName>
    </submittedName>
</protein>
<organism evidence="1 2">
    <name type="scientific">Psychrobacter aquaticus CMS 56</name>
    <dbReference type="NCBI Taxonomy" id="1354303"/>
    <lineage>
        <taxon>Bacteria</taxon>
        <taxon>Pseudomonadati</taxon>
        <taxon>Pseudomonadota</taxon>
        <taxon>Gammaproteobacteria</taxon>
        <taxon>Moraxellales</taxon>
        <taxon>Moraxellaceae</taxon>
        <taxon>Psychrobacter</taxon>
    </lineage>
</organism>
<gene>
    <name evidence="1" type="ORF">M917_1417</name>
</gene>
<accession>U4T471</accession>
<dbReference type="EMBL" id="AUSW01000025">
    <property type="protein sequence ID" value="ERL55680.1"/>
    <property type="molecule type" value="Genomic_DNA"/>
</dbReference>
<dbReference type="AlphaFoldDB" id="U4T471"/>
<name>U4T471_9GAMM</name>
<proteinExistence type="predicted"/>
<keyword evidence="2" id="KW-1185">Reference proteome</keyword>
<dbReference type="Proteomes" id="UP000016761">
    <property type="component" value="Unassembled WGS sequence"/>
</dbReference>
<evidence type="ECO:0000313" key="1">
    <source>
        <dbReference type="EMBL" id="ERL55680.1"/>
    </source>
</evidence>
<evidence type="ECO:0000313" key="2">
    <source>
        <dbReference type="Proteomes" id="UP000016761"/>
    </source>
</evidence>
<sequence>MYLYIKKANHSMIGFFVCYRLYSQYQIKWIHNIMRRD</sequence>
<comment type="caution">
    <text evidence="1">The sequence shown here is derived from an EMBL/GenBank/DDBJ whole genome shotgun (WGS) entry which is preliminary data.</text>
</comment>
<reference evidence="1 2" key="1">
    <citation type="journal article" date="2013" name="Genome Announc.">
        <title>Draft Genome Sequence of Psychrobacter aquaticus Strain CMS 56T, Isolated from a Cyanobacterial Mat Sample Collected from Water Bodies in the McMurdo Dry Valley Region of Antarctica.</title>
        <authorList>
            <person name="Reddy G.S."/>
            <person name="Ara S."/>
            <person name="Singh A."/>
            <person name="Kumar Pinnaka A."/>
            <person name="Shivaji S."/>
        </authorList>
    </citation>
    <scope>NUCLEOTIDE SEQUENCE [LARGE SCALE GENOMIC DNA]</scope>
    <source>
        <strain evidence="1 2">CMS 56</strain>
    </source>
</reference>